<dbReference type="EMBL" id="LR798197">
    <property type="protein sequence ID" value="CAB5151609.1"/>
    <property type="molecule type" value="Genomic_DNA"/>
</dbReference>
<reference evidence="1" key="1">
    <citation type="submission" date="2020-05" db="EMBL/GenBank/DDBJ databases">
        <authorList>
            <person name="Chiriac C."/>
            <person name="Salcher M."/>
            <person name="Ghai R."/>
            <person name="Kavagutti S V."/>
        </authorList>
    </citation>
    <scope>NUCLEOTIDE SEQUENCE</scope>
</reference>
<accession>A0A6J7W977</accession>
<dbReference type="Pfam" id="PF22764">
    <property type="entry name" value="E217_Gp32"/>
    <property type="match status" value="1"/>
</dbReference>
<evidence type="ECO:0000313" key="1">
    <source>
        <dbReference type="EMBL" id="CAB5151609.1"/>
    </source>
</evidence>
<organism evidence="1">
    <name type="scientific">uncultured Caudovirales phage</name>
    <dbReference type="NCBI Taxonomy" id="2100421"/>
    <lineage>
        <taxon>Viruses</taxon>
        <taxon>Duplodnaviria</taxon>
        <taxon>Heunggongvirae</taxon>
        <taxon>Uroviricota</taxon>
        <taxon>Caudoviricetes</taxon>
        <taxon>Peduoviridae</taxon>
        <taxon>Maltschvirus</taxon>
        <taxon>Maltschvirus maltsch</taxon>
    </lineage>
</organism>
<protein>
    <submittedName>
        <fullName evidence="1">Uncharacterized protein</fullName>
    </submittedName>
</protein>
<name>A0A6J7W977_9CAUD</name>
<dbReference type="InterPro" id="IPR054440">
    <property type="entry name" value="Gp32-like"/>
</dbReference>
<gene>
    <name evidence="1" type="ORF">UFOVP148_52</name>
</gene>
<proteinExistence type="predicted"/>
<sequence length="143" mass="15473">MSTITSANSVLSLAINNYFPVPQIIQGYAVDDAFESEAVQQSETLMGVDGKLSGGKVFVPYKMTIHLQADSPSVFLFDAWRNAQDAATDVFSASGSITLPSTSMVYTLQNGFLTSATPFPAVKKTLQPLVYEITWQRIIGGQI</sequence>